<name>A0A0V0XXK4_TRIPS</name>
<gene>
    <name evidence="2" type="ORF">T4E_1816</name>
</gene>
<protein>
    <recommendedName>
        <fullName evidence="4">Secreted protein</fullName>
    </recommendedName>
</protein>
<evidence type="ECO:0000256" key="1">
    <source>
        <dbReference type="SAM" id="SignalP"/>
    </source>
</evidence>
<evidence type="ECO:0008006" key="4">
    <source>
        <dbReference type="Google" id="ProtNLM"/>
    </source>
</evidence>
<dbReference type="Proteomes" id="UP000054815">
    <property type="component" value="Unassembled WGS sequence"/>
</dbReference>
<evidence type="ECO:0000313" key="3">
    <source>
        <dbReference type="Proteomes" id="UP000054815"/>
    </source>
</evidence>
<keyword evidence="1" id="KW-0732">Signal</keyword>
<feature type="chain" id="PRO_5006872800" description="Secreted protein" evidence="1">
    <location>
        <begin position="17"/>
        <end position="81"/>
    </location>
</feature>
<accession>A0A0V0XXK4</accession>
<dbReference type="AlphaFoldDB" id="A0A0V0XXK4"/>
<proteinExistence type="predicted"/>
<sequence>MSFICVVVVIVVVVAAACGGGGNDDNDDAAFFESSLCFHFDTSMDEFLEKWPNSMYKQQMQAGSSSSTFHYHGCLLWTIGY</sequence>
<organism evidence="2 3">
    <name type="scientific">Trichinella pseudospiralis</name>
    <name type="common">Parasitic roundworm</name>
    <dbReference type="NCBI Taxonomy" id="6337"/>
    <lineage>
        <taxon>Eukaryota</taxon>
        <taxon>Metazoa</taxon>
        <taxon>Ecdysozoa</taxon>
        <taxon>Nematoda</taxon>
        <taxon>Enoplea</taxon>
        <taxon>Dorylaimia</taxon>
        <taxon>Trichinellida</taxon>
        <taxon>Trichinellidae</taxon>
        <taxon>Trichinella</taxon>
    </lineage>
</organism>
<evidence type="ECO:0000313" key="2">
    <source>
        <dbReference type="EMBL" id="KRX92776.1"/>
    </source>
</evidence>
<comment type="caution">
    <text evidence="2">The sequence shown here is derived from an EMBL/GenBank/DDBJ whole genome shotgun (WGS) entry which is preliminary data.</text>
</comment>
<feature type="signal peptide" evidence="1">
    <location>
        <begin position="1"/>
        <end position="16"/>
    </location>
</feature>
<reference evidence="2 3" key="1">
    <citation type="submission" date="2015-01" db="EMBL/GenBank/DDBJ databases">
        <title>Evolution of Trichinella species and genotypes.</title>
        <authorList>
            <person name="Korhonen P.K."/>
            <person name="Edoardo P."/>
            <person name="Giuseppe L.R."/>
            <person name="Gasser R.B."/>
        </authorList>
    </citation>
    <scope>NUCLEOTIDE SEQUENCE [LARGE SCALE GENOMIC DNA]</scope>
    <source>
        <strain evidence="2">ISS141</strain>
    </source>
</reference>
<dbReference type="EMBL" id="JYDU01000103">
    <property type="protein sequence ID" value="KRX92776.1"/>
    <property type="molecule type" value="Genomic_DNA"/>
</dbReference>